<comment type="subcellular location">
    <subcellularLocation>
        <location evidence="9">Cytoplasm</location>
    </subcellularLocation>
</comment>
<proteinExistence type="inferred from homology"/>
<dbReference type="PANTHER" id="PTHR10584">
    <property type="entry name" value="SUGAR KINASE"/>
    <property type="match status" value="1"/>
</dbReference>
<dbReference type="Proteomes" id="UP000297403">
    <property type="component" value="Unassembled WGS sequence"/>
</dbReference>
<dbReference type="RefSeq" id="WP_134365004.1">
    <property type="nucleotide sequence ID" value="NZ_SOFY01000049.1"/>
</dbReference>
<feature type="binding site" evidence="9">
    <location>
        <position position="239"/>
    </location>
    <ligand>
        <name>K(+)</name>
        <dbReference type="ChEBI" id="CHEBI:29103"/>
    </ligand>
</feature>
<keyword evidence="1 9" id="KW-0808">Transferase</keyword>
<dbReference type="GO" id="GO:0005829">
    <property type="term" value="C:cytosol"/>
    <property type="evidence" value="ECO:0007669"/>
    <property type="project" value="TreeGrafter"/>
</dbReference>
<dbReference type="InterPro" id="IPR029056">
    <property type="entry name" value="Ribokinase-like"/>
</dbReference>
<comment type="caution">
    <text evidence="11">The sequence shown here is derived from an EMBL/GenBank/DDBJ whole genome shotgun (WGS) entry which is preliminary data.</text>
</comment>
<evidence type="ECO:0000256" key="6">
    <source>
        <dbReference type="ARBA" id="ARBA00022842"/>
    </source>
</evidence>
<feature type="domain" description="Carbohydrate kinase PfkB" evidence="10">
    <location>
        <begin position="1"/>
        <end position="260"/>
    </location>
</feature>
<gene>
    <name evidence="9" type="primary">rbsK</name>
    <name evidence="11" type="ORF">E3O49_09200</name>
</gene>
<dbReference type="Pfam" id="PF00294">
    <property type="entry name" value="PfkB"/>
    <property type="match status" value="1"/>
</dbReference>
<feature type="binding site" evidence="9">
    <location>
        <position position="319"/>
    </location>
    <ligand>
        <name>K(+)</name>
        <dbReference type="ChEBI" id="CHEBI:29103"/>
    </ligand>
</feature>
<evidence type="ECO:0000313" key="11">
    <source>
        <dbReference type="EMBL" id="TFC46587.1"/>
    </source>
</evidence>
<feature type="binding site" evidence="9">
    <location>
        <position position="245"/>
    </location>
    <ligand>
        <name>substrate</name>
    </ligand>
</feature>
<reference evidence="11 12" key="1">
    <citation type="submission" date="2019-03" db="EMBL/GenBank/DDBJ databases">
        <title>Genomics of glacier-inhabiting Cryobacterium strains.</title>
        <authorList>
            <person name="Liu Q."/>
            <person name="Xin Y.-H."/>
        </authorList>
    </citation>
    <scope>NUCLEOTIDE SEQUENCE [LARGE SCALE GENOMIC DNA]</scope>
    <source>
        <strain evidence="12">TMT1-22</strain>
    </source>
</reference>
<dbReference type="GO" id="GO:0004747">
    <property type="term" value="F:ribokinase activity"/>
    <property type="evidence" value="ECO:0007669"/>
    <property type="project" value="UniProtKB-UniRule"/>
</dbReference>
<keyword evidence="5 9" id="KW-0067">ATP-binding</keyword>
<evidence type="ECO:0000256" key="5">
    <source>
        <dbReference type="ARBA" id="ARBA00022840"/>
    </source>
</evidence>
<dbReference type="HAMAP" id="MF_01987">
    <property type="entry name" value="Ribokinase"/>
    <property type="match status" value="1"/>
</dbReference>
<dbReference type="InterPro" id="IPR011611">
    <property type="entry name" value="PfkB_dom"/>
</dbReference>
<evidence type="ECO:0000259" key="10">
    <source>
        <dbReference type="Pfam" id="PF00294"/>
    </source>
</evidence>
<keyword evidence="4 9" id="KW-0418">Kinase</keyword>
<keyword evidence="3 9" id="KW-0547">Nucleotide-binding</keyword>
<comment type="subunit">
    <text evidence="9">Homodimer.</text>
</comment>
<evidence type="ECO:0000313" key="12">
    <source>
        <dbReference type="Proteomes" id="UP000297403"/>
    </source>
</evidence>
<dbReference type="InterPro" id="IPR002139">
    <property type="entry name" value="Ribo/fructo_kinase"/>
</dbReference>
<dbReference type="AlphaFoldDB" id="A0AAQ2C652"/>
<dbReference type="InterPro" id="IPR011877">
    <property type="entry name" value="Ribokinase"/>
</dbReference>
<keyword evidence="2 9" id="KW-0479">Metal-binding</keyword>
<dbReference type="EC" id="2.7.1.15" evidence="9"/>
<feature type="binding site" evidence="9">
    <location>
        <position position="241"/>
    </location>
    <ligand>
        <name>K(+)</name>
        <dbReference type="ChEBI" id="CHEBI:29103"/>
    </ligand>
</feature>
<dbReference type="EMBL" id="SOFY01000049">
    <property type="protein sequence ID" value="TFC46587.1"/>
    <property type="molecule type" value="Genomic_DNA"/>
</dbReference>
<feature type="active site" description="Proton acceptor" evidence="9">
    <location>
        <position position="245"/>
    </location>
</feature>
<dbReference type="Gene3D" id="3.40.1190.20">
    <property type="match status" value="1"/>
</dbReference>
<dbReference type="CDD" id="cd01174">
    <property type="entry name" value="ribokinase"/>
    <property type="match status" value="1"/>
</dbReference>
<organism evidence="11 12">
    <name type="scientific">Cryobacterium shii</name>
    <dbReference type="NCBI Taxonomy" id="1259235"/>
    <lineage>
        <taxon>Bacteria</taxon>
        <taxon>Bacillati</taxon>
        <taxon>Actinomycetota</taxon>
        <taxon>Actinomycetes</taxon>
        <taxon>Micrococcales</taxon>
        <taxon>Microbacteriaceae</taxon>
        <taxon>Cryobacterium</taxon>
    </lineage>
</organism>
<evidence type="ECO:0000256" key="4">
    <source>
        <dbReference type="ARBA" id="ARBA00022777"/>
    </source>
</evidence>
<comment type="cofactor">
    <cofactor evidence="9">
        <name>Mg(2+)</name>
        <dbReference type="ChEBI" id="CHEBI:18420"/>
    </cofactor>
    <text evidence="9">Requires a divalent cation, most likely magnesium in vivo, as an electrophilic catalyst to aid phosphoryl group transfer. It is the chelate of the metal and the nucleotide that is the actual substrate.</text>
</comment>
<feature type="binding site" evidence="9">
    <location>
        <begin position="244"/>
        <end position="245"/>
    </location>
    <ligand>
        <name>ATP</name>
        <dbReference type="ChEBI" id="CHEBI:30616"/>
    </ligand>
</feature>
<feature type="binding site" evidence="9">
    <location>
        <position position="315"/>
    </location>
    <ligand>
        <name>K(+)</name>
        <dbReference type="ChEBI" id="CHEBI:29103"/>
    </ligand>
</feature>
<comment type="activity regulation">
    <text evidence="9">Activated by a monovalent cation that binds near, but not in, the active site. The most likely occupant of the site in vivo is potassium. Ion binding induces a conformational change that may alter substrate affinity.</text>
</comment>
<comment type="function">
    <text evidence="9">Catalyzes the phosphorylation of ribose at O-5 in a reaction requiring ATP and magnesium. The resulting D-ribose-5-phosphate can then be used either for sythesis of nucleotides, histidine, and tryptophan, or as a component of the pentose phosphate pathway.</text>
</comment>
<evidence type="ECO:0000256" key="7">
    <source>
        <dbReference type="ARBA" id="ARBA00022958"/>
    </source>
</evidence>
<name>A0AAQ2C652_9MICO</name>
<dbReference type="PRINTS" id="PR00990">
    <property type="entry name" value="RIBOKINASE"/>
</dbReference>
<dbReference type="SUPFAM" id="SSF53613">
    <property type="entry name" value="Ribokinase-like"/>
    <property type="match status" value="1"/>
</dbReference>
<dbReference type="GO" id="GO:0046872">
    <property type="term" value="F:metal ion binding"/>
    <property type="evidence" value="ECO:0007669"/>
    <property type="project" value="UniProtKB-KW"/>
</dbReference>
<dbReference type="GO" id="GO:0005524">
    <property type="term" value="F:ATP binding"/>
    <property type="evidence" value="ECO:0007669"/>
    <property type="project" value="UniProtKB-UniRule"/>
</dbReference>
<comment type="pathway">
    <text evidence="9">Carbohydrate metabolism; D-ribose degradation; D-ribose 5-phosphate from beta-D-ribopyranose: step 2/2.</text>
</comment>
<keyword evidence="7 9" id="KW-0630">Potassium</keyword>
<dbReference type="PANTHER" id="PTHR10584:SF166">
    <property type="entry name" value="RIBOKINASE"/>
    <property type="match status" value="1"/>
</dbReference>
<feature type="binding site" evidence="9">
    <location>
        <position position="313"/>
    </location>
    <ligand>
        <name>K(+)</name>
        <dbReference type="ChEBI" id="CHEBI:29103"/>
    </ligand>
</feature>
<evidence type="ECO:0000256" key="8">
    <source>
        <dbReference type="ARBA" id="ARBA00023277"/>
    </source>
</evidence>
<evidence type="ECO:0000256" key="1">
    <source>
        <dbReference type="ARBA" id="ARBA00022679"/>
    </source>
</evidence>
<sequence>MNRIAVLGSANVNLVVRQPRLPRPGETLFGTGFSSEPGGAGLNQAVAAARLDAGVDFLGMVGEDAHGEQIRRLLAREGIPDDGLESAVEPTGTAHTAVVDSGENSIVVVPGANAALTALSRTQREAIERAAFLMMQCELPVSALVEGLAAARAAGVFTVLTPAPVVTLPDGFLDLVDLIVPGRLEAAALTGQSDPVRAAELLSAGGTWAIVTLGAEGSVVAFDGSVLGLAPARPVRAVDTTAAGDTFVGVLVAQLAAGADRGAGAGGGDAGRGAGVGAGGAGGAAIGGRSISATAMIDAVRWATVASSVAVTRPGATSSMPTLAEVTAILA</sequence>
<dbReference type="GO" id="GO:0019303">
    <property type="term" value="P:D-ribose catabolic process"/>
    <property type="evidence" value="ECO:0007669"/>
    <property type="project" value="UniProtKB-UniRule"/>
</dbReference>
<evidence type="ECO:0000256" key="2">
    <source>
        <dbReference type="ARBA" id="ARBA00022723"/>
    </source>
</evidence>
<keyword evidence="6 9" id="KW-0460">Magnesium</keyword>
<keyword evidence="12" id="KW-1185">Reference proteome</keyword>
<protein>
    <recommendedName>
        <fullName evidence="9">Ribokinase</fullName>
        <shortName evidence="9">RK</shortName>
        <ecNumber evidence="9">2.7.1.15</ecNumber>
    </recommendedName>
</protein>
<accession>A0AAQ2C652</accession>
<keyword evidence="8 9" id="KW-0119">Carbohydrate metabolism</keyword>
<evidence type="ECO:0000256" key="9">
    <source>
        <dbReference type="HAMAP-Rule" id="MF_01987"/>
    </source>
</evidence>
<keyword evidence="9" id="KW-0963">Cytoplasm</keyword>
<comment type="caution">
    <text evidence="9">Lacks conserved residue(s) required for the propagation of feature annotation.</text>
</comment>
<feature type="binding site" evidence="9">
    <location>
        <position position="138"/>
    </location>
    <ligand>
        <name>substrate</name>
    </ligand>
</feature>
<evidence type="ECO:0000256" key="3">
    <source>
        <dbReference type="ARBA" id="ARBA00022741"/>
    </source>
</evidence>
<feature type="binding site" evidence="9">
    <location>
        <position position="310"/>
    </location>
    <ligand>
        <name>K(+)</name>
        <dbReference type="ChEBI" id="CHEBI:29103"/>
    </ligand>
</feature>
<feature type="binding site" evidence="9">
    <location>
        <begin position="212"/>
        <end position="217"/>
    </location>
    <ligand>
        <name>ATP</name>
        <dbReference type="ChEBI" id="CHEBI:30616"/>
    </ligand>
</feature>
<comment type="similarity">
    <text evidence="9">Belongs to the carbohydrate kinase PfkB family. Ribokinase subfamily.</text>
</comment>
<comment type="catalytic activity">
    <reaction evidence="9">
        <text>D-ribose + ATP = D-ribose 5-phosphate + ADP + H(+)</text>
        <dbReference type="Rhea" id="RHEA:13697"/>
        <dbReference type="ChEBI" id="CHEBI:15378"/>
        <dbReference type="ChEBI" id="CHEBI:30616"/>
        <dbReference type="ChEBI" id="CHEBI:47013"/>
        <dbReference type="ChEBI" id="CHEBI:78346"/>
        <dbReference type="ChEBI" id="CHEBI:456216"/>
        <dbReference type="EC" id="2.7.1.15"/>
    </reaction>
</comment>